<dbReference type="AlphaFoldDB" id="A0A6J6E7S3"/>
<evidence type="ECO:0000313" key="2">
    <source>
        <dbReference type="EMBL" id="CAB4569388.1"/>
    </source>
</evidence>
<evidence type="ECO:0000259" key="1">
    <source>
        <dbReference type="Pfam" id="PF01869"/>
    </source>
</evidence>
<organism evidence="2">
    <name type="scientific">freshwater metagenome</name>
    <dbReference type="NCBI Taxonomy" id="449393"/>
    <lineage>
        <taxon>unclassified sequences</taxon>
        <taxon>metagenomes</taxon>
        <taxon>ecological metagenomes</taxon>
    </lineage>
</organism>
<dbReference type="InterPro" id="IPR002731">
    <property type="entry name" value="ATPase_BadF"/>
</dbReference>
<dbReference type="InterPro" id="IPR043129">
    <property type="entry name" value="ATPase_NBD"/>
</dbReference>
<protein>
    <submittedName>
        <fullName evidence="2">Unannotated protein</fullName>
    </submittedName>
</protein>
<dbReference type="Gene3D" id="3.30.420.40">
    <property type="match status" value="2"/>
</dbReference>
<feature type="domain" description="ATPase BadF/BadG/BcrA/BcrD type" evidence="1">
    <location>
        <begin position="90"/>
        <end position="285"/>
    </location>
</feature>
<sequence>MTTTVTLALDAGQTGMRTLLISDTGRVEGAHPGLRTDIELFPQLASVITQALLSTSSPVTLSIGMTGLTSANSKPAELLALVPSVVSRVFLAHDSVTGFLGSIGLGDGVMTAVGTGVVTLGVGATEIARVDGWGNLIGDAGSAYWIGRAGLEAGMRAFDGRLESQALLSLVTDNFSHPGEAYIELQTSGDRVARIAGFARTVIEMAETDAHAADIVRSAGRELAISAVAAAKRVGLLDAPAPRFSWTGNVMKSDLLRETFIAEVLRAVPAAVLAPPVAEPVDGVALLEHVPAGSPLMPVIHTATR</sequence>
<accession>A0A6J6E7S3</accession>
<dbReference type="Pfam" id="PF01869">
    <property type="entry name" value="BcrAD_BadFG"/>
    <property type="match status" value="1"/>
</dbReference>
<dbReference type="SUPFAM" id="SSF53067">
    <property type="entry name" value="Actin-like ATPase domain"/>
    <property type="match status" value="1"/>
</dbReference>
<dbReference type="PANTHER" id="PTHR43190:SF3">
    <property type="entry name" value="N-ACETYL-D-GLUCOSAMINE KINASE"/>
    <property type="match status" value="1"/>
</dbReference>
<dbReference type="EMBL" id="CAEZTD010000110">
    <property type="protein sequence ID" value="CAB4569388.1"/>
    <property type="molecule type" value="Genomic_DNA"/>
</dbReference>
<reference evidence="2" key="1">
    <citation type="submission" date="2020-05" db="EMBL/GenBank/DDBJ databases">
        <authorList>
            <person name="Chiriac C."/>
            <person name="Salcher M."/>
            <person name="Ghai R."/>
            <person name="Kavagutti S V."/>
        </authorList>
    </citation>
    <scope>NUCLEOTIDE SEQUENCE</scope>
</reference>
<gene>
    <name evidence="2" type="ORF">UFOPK1591_01211</name>
</gene>
<proteinExistence type="predicted"/>
<dbReference type="PANTHER" id="PTHR43190">
    <property type="entry name" value="N-ACETYL-D-GLUCOSAMINE KINASE"/>
    <property type="match status" value="1"/>
</dbReference>
<name>A0A6J6E7S3_9ZZZZ</name>
<dbReference type="InterPro" id="IPR052519">
    <property type="entry name" value="Euk-type_GlcNAc_Kinase"/>
</dbReference>